<organism evidence="2 3">
    <name type="scientific">Schizophyllum amplum</name>
    <dbReference type="NCBI Taxonomy" id="97359"/>
    <lineage>
        <taxon>Eukaryota</taxon>
        <taxon>Fungi</taxon>
        <taxon>Dikarya</taxon>
        <taxon>Basidiomycota</taxon>
        <taxon>Agaricomycotina</taxon>
        <taxon>Agaricomycetes</taxon>
        <taxon>Agaricomycetidae</taxon>
        <taxon>Agaricales</taxon>
        <taxon>Schizophyllaceae</taxon>
        <taxon>Schizophyllum</taxon>
    </lineage>
</organism>
<dbReference type="Pfam" id="PF00644">
    <property type="entry name" value="PARP"/>
    <property type="match status" value="1"/>
</dbReference>
<sequence length="285" mass="31422">MGQRALFSDASAPLIRIRTVLTGATARPRTKRLGQNICLYCRKGEKRGNSAFCSRTCRDEAAKKGPLLLEIPSDHNVFASVAKQFSDTWRHPTRCPAVKRVYKIIPSNAAHDRYDNYRATVEARGNFAAQGMTAGNEQRRWHGTKRNCTLGDMGQTTMCGDQTCSLCSIIKTSFDLNLFGKNTGWGRFGRGIYTSSTSSKSNDYVSNLAASVASPLKAMLLNRVVVGKGDKTYFNHSTWTSAPPGFDSVLAEPLTIPLAGALNYDEVVVYRNEAIRPAYLIMYKA</sequence>
<dbReference type="Gene3D" id="3.90.228.10">
    <property type="match status" value="1"/>
</dbReference>
<dbReference type="AlphaFoldDB" id="A0A550CI20"/>
<accession>A0A550CI20</accession>
<dbReference type="PANTHER" id="PTHR31681">
    <property type="entry name" value="C2H2-LIKE ZINC FINGER PROTEIN"/>
    <property type="match status" value="1"/>
</dbReference>
<evidence type="ECO:0000313" key="3">
    <source>
        <dbReference type="Proteomes" id="UP000320762"/>
    </source>
</evidence>
<proteinExistence type="predicted"/>
<evidence type="ECO:0000313" key="2">
    <source>
        <dbReference type="EMBL" id="TRM64452.1"/>
    </source>
</evidence>
<name>A0A550CI20_9AGAR</name>
<dbReference type="EMBL" id="VDMD01000007">
    <property type="protein sequence ID" value="TRM64452.1"/>
    <property type="molecule type" value="Genomic_DNA"/>
</dbReference>
<dbReference type="Proteomes" id="UP000320762">
    <property type="component" value="Unassembled WGS sequence"/>
</dbReference>
<feature type="domain" description="PARP catalytic" evidence="1">
    <location>
        <begin position="97"/>
        <end position="284"/>
    </location>
</feature>
<evidence type="ECO:0000259" key="1">
    <source>
        <dbReference type="Pfam" id="PF00644"/>
    </source>
</evidence>
<comment type="caution">
    <text evidence="2">The sequence shown here is derived from an EMBL/GenBank/DDBJ whole genome shotgun (WGS) entry which is preliminary data.</text>
</comment>
<dbReference type="STRING" id="97359.A0A550CI20"/>
<dbReference type="PANTHER" id="PTHR31681:SF3">
    <property type="entry name" value="OS04G0690100 PROTEIN"/>
    <property type="match status" value="1"/>
</dbReference>
<dbReference type="GO" id="GO:0003950">
    <property type="term" value="F:NAD+ poly-ADP-ribosyltransferase activity"/>
    <property type="evidence" value="ECO:0007669"/>
    <property type="project" value="InterPro"/>
</dbReference>
<dbReference type="SUPFAM" id="SSF56399">
    <property type="entry name" value="ADP-ribosylation"/>
    <property type="match status" value="1"/>
</dbReference>
<dbReference type="OrthoDB" id="9514740at2759"/>
<reference evidence="2 3" key="1">
    <citation type="journal article" date="2019" name="New Phytol.">
        <title>Comparative genomics reveals unique wood-decay strategies and fruiting body development in the Schizophyllaceae.</title>
        <authorList>
            <person name="Almasi E."/>
            <person name="Sahu N."/>
            <person name="Krizsan K."/>
            <person name="Balint B."/>
            <person name="Kovacs G.M."/>
            <person name="Kiss B."/>
            <person name="Cseklye J."/>
            <person name="Drula E."/>
            <person name="Henrissat B."/>
            <person name="Nagy I."/>
            <person name="Chovatia M."/>
            <person name="Adam C."/>
            <person name="LaButti K."/>
            <person name="Lipzen A."/>
            <person name="Riley R."/>
            <person name="Grigoriev I.V."/>
            <person name="Nagy L.G."/>
        </authorList>
    </citation>
    <scope>NUCLEOTIDE SEQUENCE [LARGE SCALE GENOMIC DNA]</scope>
    <source>
        <strain evidence="2 3">NL-1724</strain>
    </source>
</reference>
<gene>
    <name evidence="2" type="ORF">BD626DRAFT_491870</name>
</gene>
<dbReference type="InterPro" id="IPR012317">
    <property type="entry name" value="Poly(ADP-ribose)pol_cat_dom"/>
</dbReference>
<keyword evidence="3" id="KW-1185">Reference proteome</keyword>
<protein>
    <recommendedName>
        <fullName evidence="1">PARP catalytic domain-containing protein</fullName>
    </recommendedName>
</protein>